<keyword evidence="7" id="KW-1043">Host membrane</keyword>
<dbReference type="InterPro" id="IPR018154">
    <property type="entry name" value="TLV/ENV_coat_polyprotein"/>
</dbReference>
<evidence type="ECO:0000256" key="3">
    <source>
        <dbReference type="ARBA" id="ARBA00004563"/>
    </source>
</evidence>
<evidence type="ECO:0000256" key="6">
    <source>
        <dbReference type="ARBA" id="ARBA00022692"/>
    </source>
</evidence>
<dbReference type="SUPFAM" id="SSF49830">
    <property type="entry name" value="ENV polyprotein, receptor-binding domain"/>
    <property type="match status" value="1"/>
</dbReference>
<evidence type="ECO:0000256" key="8">
    <source>
        <dbReference type="ARBA" id="ARBA00022989"/>
    </source>
</evidence>
<evidence type="ECO:0000256" key="12">
    <source>
        <dbReference type="ARBA" id="ARBA00023180"/>
    </source>
</evidence>
<evidence type="ECO:0000256" key="13">
    <source>
        <dbReference type="ARBA" id="ARBA00023288"/>
    </source>
</evidence>
<dbReference type="Pfam" id="PF00429">
    <property type="entry name" value="TLV_coat"/>
    <property type="match status" value="1"/>
</dbReference>
<evidence type="ECO:0000256" key="10">
    <source>
        <dbReference type="ARBA" id="ARBA00023139"/>
    </source>
</evidence>
<evidence type="ECO:0000256" key="5">
    <source>
        <dbReference type="ARBA" id="ARBA00022581"/>
    </source>
</evidence>
<evidence type="ECO:0000256" key="14">
    <source>
        <dbReference type="SAM" id="MobiDB-lite"/>
    </source>
</evidence>
<dbReference type="PANTHER" id="PTHR10424:SF81">
    <property type="entry name" value="ERVV2 PROTEIN"/>
    <property type="match status" value="1"/>
</dbReference>
<proteinExistence type="predicted"/>
<dbReference type="SUPFAM" id="SSF58069">
    <property type="entry name" value="Virus ectodomain"/>
    <property type="match status" value="1"/>
</dbReference>
<evidence type="ECO:0000256" key="1">
    <source>
        <dbReference type="ARBA" id="ARBA00004402"/>
    </source>
</evidence>
<gene>
    <name evidence="15" type="ORF">QTO34_001803</name>
</gene>
<dbReference type="AlphaFoldDB" id="A0AA40HTQ4"/>
<keyword evidence="10" id="KW-0564">Palmitate</keyword>
<evidence type="ECO:0000313" key="15">
    <source>
        <dbReference type="EMBL" id="KAK1337180.1"/>
    </source>
</evidence>
<evidence type="ECO:0000256" key="7">
    <source>
        <dbReference type="ARBA" id="ARBA00022870"/>
    </source>
</evidence>
<dbReference type="PANTHER" id="PTHR10424">
    <property type="entry name" value="VIRAL ENVELOPE PROTEIN"/>
    <property type="match status" value="1"/>
</dbReference>
<comment type="subcellular location">
    <subcellularLocation>
        <location evidence="1">Host cell membrane</location>
        <topology evidence="1">Single-pass type I membrane protein</topology>
    </subcellularLocation>
    <subcellularLocation>
        <location evidence="2">Host endomembrane system</location>
        <topology evidence="2">Peripheral membrane protein</topology>
    </subcellularLocation>
    <subcellularLocation>
        <location evidence="3">Virion membrane</location>
        <topology evidence="3">Single-pass type I membrane protein</topology>
    </subcellularLocation>
</comment>
<organism evidence="15 16">
    <name type="scientific">Cnephaeus nilssonii</name>
    <name type="common">Northern bat</name>
    <name type="synonym">Eptesicus nilssonii</name>
    <dbReference type="NCBI Taxonomy" id="3371016"/>
    <lineage>
        <taxon>Eukaryota</taxon>
        <taxon>Metazoa</taxon>
        <taxon>Chordata</taxon>
        <taxon>Craniata</taxon>
        <taxon>Vertebrata</taxon>
        <taxon>Euteleostomi</taxon>
        <taxon>Mammalia</taxon>
        <taxon>Eutheria</taxon>
        <taxon>Laurasiatheria</taxon>
        <taxon>Chiroptera</taxon>
        <taxon>Yangochiroptera</taxon>
        <taxon>Vespertilionidae</taxon>
        <taxon>Cnephaeus</taxon>
    </lineage>
</organism>
<name>A0AA40HTQ4_CNENI</name>
<keyword evidence="8" id="KW-1133">Transmembrane helix</keyword>
<feature type="region of interest" description="Disordered" evidence="14">
    <location>
        <begin position="33"/>
        <end position="59"/>
    </location>
</feature>
<evidence type="ECO:0000256" key="11">
    <source>
        <dbReference type="ARBA" id="ARBA00023157"/>
    </source>
</evidence>
<evidence type="ECO:0000313" key="16">
    <source>
        <dbReference type="Proteomes" id="UP001177744"/>
    </source>
</evidence>
<feature type="region of interest" description="Disordered" evidence="14">
    <location>
        <begin position="239"/>
        <end position="285"/>
    </location>
</feature>
<feature type="compositionally biased region" description="Low complexity" evidence="14">
    <location>
        <begin position="45"/>
        <end position="54"/>
    </location>
</feature>
<protein>
    <recommendedName>
        <fullName evidence="17">Envelope protein</fullName>
    </recommendedName>
</protein>
<keyword evidence="16" id="KW-1185">Reference proteome</keyword>
<reference evidence="15" key="1">
    <citation type="submission" date="2023-06" db="EMBL/GenBank/DDBJ databases">
        <title>Reference genome for the Northern bat (Eptesicus nilssonii), a most northern bat species.</title>
        <authorList>
            <person name="Laine V.N."/>
            <person name="Pulliainen A.T."/>
            <person name="Lilley T.M."/>
        </authorList>
    </citation>
    <scope>NUCLEOTIDE SEQUENCE</scope>
    <source>
        <strain evidence="15">BLF_Eptnil</strain>
        <tissue evidence="15">Kidney</tissue>
    </source>
</reference>
<dbReference type="CDD" id="cd09851">
    <property type="entry name" value="HTLV-1-like_HR1-HR2"/>
    <property type="match status" value="1"/>
</dbReference>
<dbReference type="InterPro" id="IPR008981">
    <property type="entry name" value="FMuLV_rcpt-bd"/>
</dbReference>
<dbReference type="Proteomes" id="UP001177744">
    <property type="component" value="Unassembled WGS sequence"/>
</dbReference>
<keyword evidence="4" id="KW-1032">Host cell membrane</keyword>
<keyword evidence="9" id="KW-0472">Membrane</keyword>
<keyword evidence="12" id="KW-0325">Glycoprotein</keyword>
<keyword evidence="13" id="KW-0449">Lipoprotein</keyword>
<keyword evidence="11" id="KW-1015">Disulfide bond</keyword>
<sequence>MDPWTCSTPALCQPRLGVQMLNPSRCRVKIHRHEMSPNVQQPQRSISSEFSRSKSAPRVPHYTWEATRTTDGTVLARTEGTGPPTLTFDLCQLFGETWNRPHLPVSRPKRWVSEGHTNHQASTSYGCGTRGAEQQLGETHLYICPRRPRIAFLKCGDHEDFYCGQWDCETYAQWWAPRMQDRDARFTWTQPGDCQVGGCNPLTIQPINYWARDWAGEKTWGLRLYVSGYDPGVLFTVQRKETPRPPKPIGPLAPLAPTTKTPTPGPASPTTGKPPKGDPPAPVLRPEADRVTSRFDIFSPLDTSLRLLNASSPNLTADCWLCSNPEPPYYVGIGAMAEIGADSGSVRNMSTDDRETDQLCPWGRGKHGITLGDISGEGLCVHSWKYDLKTSPYAGNCNQTIRVPEKPVEGTPWYLVAPEGAWWACTTGVTPCLGSLGLQVYYYSGEGGREHLLIEPRGVKRAPVLTPLLVGLGLSGSTAAGTAALVTGQQNCKELGQQIDQDLSTLEKSRGKLEESGGSLAEVVLQNRRGLDLLFLKQGGLCRALGETCCLYTSHSGVIRESLSQLRKRLADREEARKTAGNWSENLFSWSPWLTTLLTAIAGPLLLLLTGLTFGPCLIRYLGSYGACGIKSVTSFGTPTARCHGEAGNPETPAYLAPTETSLRSASRPGYRGDFSRSVLLTFIEHFVQVPESFT</sequence>
<keyword evidence="5" id="KW-0945">Host-virus interaction</keyword>
<comment type="caution">
    <text evidence="15">The sequence shown here is derived from an EMBL/GenBank/DDBJ whole genome shotgun (WGS) entry which is preliminary data.</text>
</comment>
<evidence type="ECO:0008006" key="17">
    <source>
        <dbReference type="Google" id="ProtNLM"/>
    </source>
</evidence>
<evidence type="ECO:0000256" key="4">
    <source>
        <dbReference type="ARBA" id="ARBA00022511"/>
    </source>
</evidence>
<evidence type="ECO:0000256" key="9">
    <source>
        <dbReference type="ARBA" id="ARBA00023136"/>
    </source>
</evidence>
<dbReference type="Gene3D" id="1.10.287.210">
    <property type="match status" value="1"/>
</dbReference>
<accession>A0AA40HTQ4</accession>
<keyword evidence="6" id="KW-0812">Transmembrane</keyword>
<dbReference type="EMBL" id="JAULJE010000011">
    <property type="protein sequence ID" value="KAK1337180.1"/>
    <property type="molecule type" value="Genomic_DNA"/>
</dbReference>
<evidence type="ECO:0000256" key="2">
    <source>
        <dbReference type="ARBA" id="ARBA00004531"/>
    </source>
</evidence>
<dbReference type="Gene3D" id="3.90.310.10">
    <property type="entry name" value="ENV polyprotein, receptor-binding domain"/>
    <property type="match status" value="1"/>
</dbReference>
<feature type="compositionally biased region" description="Low complexity" evidence="14">
    <location>
        <begin position="252"/>
        <end position="274"/>
    </location>
</feature>